<feature type="binding site" evidence="9">
    <location>
        <begin position="10"/>
        <end position="12"/>
    </location>
    <ligand>
        <name>substrate</name>
    </ligand>
</feature>
<evidence type="ECO:0000256" key="4">
    <source>
        <dbReference type="ARBA" id="ARBA00022777"/>
    </source>
</evidence>
<feature type="binding site" evidence="9">
    <location>
        <begin position="38"/>
        <end position="42"/>
    </location>
    <ligand>
        <name>substrate</name>
    </ligand>
</feature>
<accession>A0A3E3AK83</accession>
<dbReference type="InterPro" id="IPR002139">
    <property type="entry name" value="Ribo/fructo_kinase"/>
</dbReference>
<comment type="similarity">
    <text evidence="9">Belongs to the carbohydrate kinase PfkB family. Ribokinase subfamily.</text>
</comment>
<name>A0A3E3AK83_9FIRM</name>
<reference evidence="11" key="2">
    <citation type="submission" date="2023-01" db="EMBL/GenBank/DDBJ databases">
        <title>Human gut microbiome strain richness.</title>
        <authorList>
            <person name="Chen-Liaw A."/>
        </authorList>
    </citation>
    <scope>NUCLEOTIDE SEQUENCE</scope>
    <source>
        <strain evidence="11">1001217st2_G6_1001217B_191108</strain>
    </source>
</reference>
<dbReference type="UniPathway" id="UPA00916">
    <property type="reaction ID" value="UER00889"/>
</dbReference>
<dbReference type="GeneID" id="64196121"/>
<keyword evidence="5 9" id="KW-0067">ATP-binding</keyword>
<dbReference type="HAMAP" id="MF_01987">
    <property type="entry name" value="Ribokinase"/>
    <property type="match status" value="1"/>
</dbReference>
<evidence type="ECO:0000256" key="8">
    <source>
        <dbReference type="ARBA" id="ARBA00023277"/>
    </source>
</evidence>
<dbReference type="GO" id="GO:0005524">
    <property type="term" value="F:ATP binding"/>
    <property type="evidence" value="ECO:0007669"/>
    <property type="project" value="UniProtKB-UniRule"/>
</dbReference>
<reference evidence="12 13" key="1">
    <citation type="submission" date="2018-08" db="EMBL/GenBank/DDBJ databases">
        <title>A genome reference for cultivated species of the human gut microbiota.</title>
        <authorList>
            <person name="Zou Y."/>
            <person name="Xue W."/>
            <person name="Luo G."/>
        </authorList>
    </citation>
    <scope>NUCLEOTIDE SEQUENCE [LARGE SCALE GENOMIC DNA]</scope>
    <source>
        <strain evidence="12 13">OM06-4</strain>
    </source>
</reference>
<dbReference type="InterPro" id="IPR011611">
    <property type="entry name" value="PfkB_dom"/>
</dbReference>
<dbReference type="RefSeq" id="WP_003537956.1">
    <property type="nucleotide sequence ID" value="NZ_AP031443.1"/>
</dbReference>
<dbReference type="InterPro" id="IPR029056">
    <property type="entry name" value="Ribokinase-like"/>
</dbReference>
<evidence type="ECO:0000256" key="6">
    <source>
        <dbReference type="ARBA" id="ARBA00022842"/>
    </source>
</evidence>
<keyword evidence="7 9" id="KW-0630">Potassium</keyword>
<evidence type="ECO:0000256" key="2">
    <source>
        <dbReference type="ARBA" id="ARBA00022723"/>
    </source>
</evidence>
<dbReference type="Gene3D" id="3.40.1190.20">
    <property type="match status" value="1"/>
</dbReference>
<dbReference type="GO" id="GO:0019303">
    <property type="term" value="P:D-ribose catabolic process"/>
    <property type="evidence" value="ECO:0007669"/>
    <property type="project" value="UniProtKB-UniRule"/>
</dbReference>
<dbReference type="Proteomes" id="UP001211987">
    <property type="component" value="Unassembled WGS sequence"/>
</dbReference>
<dbReference type="GO" id="GO:0004747">
    <property type="term" value="F:ribokinase activity"/>
    <property type="evidence" value="ECO:0007669"/>
    <property type="project" value="UniProtKB-UniRule"/>
</dbReference>
<dbReference type="GO" id="GO:0046872">
    <property type="term" value="F:metal ion binding"/>
    <property type="evidence" value="ECO:0007669"/>
    <property type="project" value="UniProtKB-KW"/>
</dbReference>
<organism evidence="12 13">
    <name type="scientific">Thomasclavelia ramosa</name>
    <dbReference type="NCBI Taxonomy" id="1547"/>
    <lineage>
        <taxon>Bacteria</taxon>
        <taxon>Bacillati</taxon>
        <taxon>Bacillota</taxon>
        <taxon>Erysipelotrichia</taxon>
        <taxon>Erysipelotrichales</taxon>
        <taxon>Coprobacillaceae</taxon>
        <taxon>Thomasclavelia</taxon>
    </lineage>
</organism>
<evidence type="ECO:0000259" key="10">
    <source>
        <dbReference type="Pfam" id="PF00294"/>
    </source>
</evidence>
<evidence type="ECO:0000313" key="11">
    <source>
        <dbReference type="EMBL" id="MDB7083300.1"/>
    </source>
</evidence>
<feature type="domain" description="Carbohydrate kinase PfkB" evidence="10">
    <location>
        <begin position="2"/>
        <end position="285"/>
    </location>
</feature>
<keyword evidence="6 9" id="KW-0460">Magnesium</keyword>
<dbReference type="PRINTS" id="PR00990">
    <property type="entry name" value="RIBOKINASE"/>
</dbReference>
<evidence type="ECO:0000256" key="5">
    <source>
        <dbReference type="ARBA" id="ARBA00022840"/>
    </source>
</evidence>
<feature type="binding site" evidence="9">
    <location>
        <position position="136"/>
    </location>
    <ligand>
        <name>substrate</name>
    </ligand>
</feature>
<comment type="caution">
    <text evidence="9">Lacks conserved residue(s) required for the propagation of feature annotation.</text>
</comment>
<dbReference type="AlphaFoldDB" id="A0A3E3AK83"/>
<comment type="pathway">
    <text evidence="9">Carbohydrate metabolism; D-ribose degradation; D-ribose 5-phosphate from beta-D-ribopyranose: step 2/2.</text>
</comment>
<feature type="active site" description="Proton acceptor" evidence="9">
    <location>
        <position position="243"/>
    </location>
</feature>
<evidence type="ECO:0000313" key="12">
    <source>
        <dbReference type="EMBL" id="RGD84258.1"/>
    </source>
</evidence>
<comment type="function">
    <text evidence="9">Catalyzes the phosphorylation of ribose at O-5 in a reaction requiring ATP and magnesium. The resulting D-ribose-5-phosphate can then be used either for sythesis of nucleotides, histidine, and tryptophan, or as a component of the pentose phosphate pathway.</text>
</comment>
<proteinExistence type="inferred from homology"/>
<feature type="binding site" evidence="9">
    <location>
        <position position="278"/>
    </location>
    <ligand>
        <name>K(+)</name>
        <dbReference type="ChEBI" id="CHEBI:29103"/>
    </ligand>
</feature>
<evidence type="ECO:0000256" key="7">
    <source>
        <dbReference type="ARBA" id="ARBA00022958"/>
    </source>
</evidence>
<feature type="binding site" evidence="9">
    <location>
        <position position="273"/>
    </location>
    <ligand>
        <name>K(+)</name>
        <dbReference type="ChEBI" id="CHEBI:29103"/>
    </ligand>
</feature>
<comment type="activity regulation">
    <text evidence="9">Activated by a monovalent cation that binds near, but not in, the active site. The most likely occupant of the site in vivo is potassium. Ion binding induces a conformational change that may alter substrate affinity.</text>
</comment>
<keyword evidence="8 9" id="KW-0119">Carbohydrate metabolism</keyword>
<dbReference type="PANTHER" id="PTHR10584:SF166">
    <property type="entry name" value="RIBOKINASE"/>
    <property type="match status" value="1"/>
</dbReference>
<protein>
    <recommendedName>
        <fullName evidence="9">Ribokinase</fullName>
        <shortName evidence="9">RK</shortName>
        <ecNumber evidence="9">2.7.1.15</ecNumber>
    </recommendedName>
</protein>
<keyword evidence="3 9" id="KW-0547">Nucleotide-binding</keyword>
<feature type="binding site" evidence="9">
    <location>
        <position position="239"/>
    </location>
    <ligand>
        <name>K(+)</name>
        <dbReference type="ChEBI" id="CHEBI:29103"/>
    </ligand>
</feature>
<comment type="subcellular location">
    <subcellularLocation>
        <location evidence="9">Cytoplasm</location>
    </subcellularLocation>
</comment>
<gene>
    <name evidence="9" type="primary">rbsK</name>
    <name evidence="12" type="ORF">DXB93_11235</name>
    <name evidence="11" type="ORF">PM738_05775</name>
</gene>
<evidence type="ECO:0000256" key="1">
    <source>
        <dbReference type="ARBA" id="ARBA00022679"/>
    </source>
</evidence>
<dbReference type="InterPro" id="IPR011877">
    <property type="entry name" value="Ribokinase"/>
</dbReference>
<feature type="binding site" evidence="9">
    <location>
        <begin position="242"/>
        <end position="243"/>
    </location>
    <ligand>
        <name>ATP</name>
        <dbReference type="ChEBI" id="CHEBI:30616"/>
    </ligand>
</feature>
<comment type="caution">
    <text evidence="12">The sequence shown here is derived from an EMBL/GenBank/DDBJ whole genome shotgun (WGS) entry which is preliminary data.</text>
</comment>
<evidence type="ECO:0000256" key="9">
    <source>
        <dbReference type="HAMAP-Rule" id="MF_01987"/>
    </source>
</evidence>
<dbReference type="SUPFAM" id="SSF53613">
    <property type="entry name" value="Ribokinase-like"/>
    <property type="match status" value="1"/>
</dbReference>
<feature type="binding site" evidence="9">
    <location>
        <begin position="211"/>
        <end position="216"/>
    </location>
    <ligand>
        <name>ATP</name>
        <dbReference type="ChEBI" id="CHEBI:30616"/>
    </ligand>
</feature>
<sequence>MKVLNVGSLNIDHTYQLERIVAPGETITSKQMSVYAGGKGLNQSIAIARAGIEVYHAGKIGIDGQFLIELCNDSGVNSTFIETGVIPTGNAIIQVTSQGQNSIILYPGANRSLDKAWIDKVLTEFSKGDILLLQNEVNLIDYLIIEGKKKGMNIFLNPSPYDEYIDKCDLSLVNTFLMNEVEGAQITGCYDPECILTRMKNLYPQAKVVLTLGQDGVYFQDKEQRVYQPARTVKAVDTTGAGDTFTGYYIAAVIEGKSAIEALTFATNAAALAVMKAGAANAIPKRHDVEKY</sequence>
<keyword evidence="2 9" id="KW-0479">Metal-binding</keyword>
<dbReference type="EC" id="2.7.1.15" evidence="9"/>
<dbReference type="EMBL" id="JAQLKE010000007">
    <property type="protein sequence ID" value="MDB7083300.1"/>
    <property type="molecule type" value="Genomic_DNA"/>
</dbReference>
<comment type="subunit">
    <text evidence="9">Homodimer.</text>
</comment>
<dbReference type="PANTHER" id="PTHR10584">
    <property type="entry name" value="SUGAR KINASE"/>
    <property type="match status" value="1"/>
</dbReference>
<dbReference type="GO" id="GO:0005737">
    <property type="term" value="C:cytoplasm"/>
    <property type="evidence" value="ECO:0007669"/>
    <property type="project" value="UniProtKB-SubCell"/>
</dbReference>
<feature type="binding site" evidence="9">
    <location>
        <position position="237"/>
    </location>
    <ligand>
        <name>K(+)</name>
        <dbReference type="ChEBI" id="CHEBI:29103"/>
    </ligand>
</feature>
<keyword evidence="1 9" id="KW-0808">Transferase</keyword>
<dbReference type="Pfam" id="PF00294">
    <property type="entry name" value="PfkB"/>
    <property type="match status" value="1"/>
</dbReference>
<evidence type="ECO:0000256" key="3">
    <source>
        <dbReference type="ARBA" id="ARBA00022741"/>
    </source>
</evidence>
<comment type="cofactor">
    <cofactor evidence="9">
        <name>Mg(2+)</name>
        <dbReference type="ChEBI" id="CHEBI:18420"/>
    </cofactor>
    <text evidence="9">Requires a divalent cation, most likely magnesium in vivo, as an electrophilic catalyst to aid phosphoryl group transfer. It is the chelate of the metal and the nucleotide that is the actual substrate.</text>
</comment>
<feature type="binding site" evidence="9">
    <location>
        <position position="243"/>
    </location>
    <ligand>
        <name>substrate</name>
    </ligand>
</feature>
<dbReference type="Proteomes" id="UP000261032">
    <property type="component" value="Unassembled WGS sequence"/>
</dbReference>
<evidence type="ECO:0000313" key="13">
    <source>
        <dbReference type="Proteomes" id="UP000261032"/>
    </source>
</evidence>
<dbReference type="EMBL" id="QUSL01000018">
    <property type="protein sequence ID" value="RGD84258.1"/>
    <property type="molecule type" value="Genomic_DNA"/>
</dbReference>
<keyword evidence="9" id="KW-0963">Cytoplasm</keyword>
<dbReference type="CDD" id="cd01174">
    <property type="entry name" value="ribokinase"/>
    <property type="match status" value="1"/>
</dbReference>
<comment type="catalytic activity">
    <reaction evidence="9">
        <text>D-ribose + ATP = D-ribose 5-phosphate + ADP + H(+)</text>
        <dbReference type="Rhea" id="RHEA:13697"/>
        <dbReference type="ChEBI" id="CHEBI:15378"/>
        <dbReference type="ChEBI" id="CHEBI:30616"/>
        <dbReference type="ChEBI" id="CHEBI:47013"/>
        <dbReference type="ChEBI" id="CHEBI:78346"/>
        <dbReference type="ChEBI" id="CHEBI:456216"/>
        <dbReference type="EC" id="2.7.1.15"/>
    </reaction>
</comment>
<feature type="binding site" evidence="9">
    <location>
        <position position="276"/>
    </location>
    <ligand>
        <name>K(+)</name>
        <dbReference type="ChEBI" id="CHEBI:29103"/>
    </ligand>
</feature>
<feature type="binding site" evidence="9">
    <location>
        <position position="179"/>
    </location>
    <ligand>
        <name>ATP</name>
        <dbReference type="ChEBI" id="CHEBI:30616"/>
    </ligand>
</feature>
<keyword evidence="4 9" id="KW-0418">Kinase</keyword>